<dbReference type="GO" id="GO:0000049">
    <property type="term" value="F:tRNA binding"/>
    <property type="evidence" value="ECO:0007669"/>
    <property type="project" value="TreeGrafter"/>
</dbReference>
<keyword evidence="7" id="KW-0460">Magnesium</keyword>
<dbReference type="InterPro" id="IPR050264">
    <property type="entry name" value="Bact_CCA-adding_enz_type3_sf"/>
</dbReference>
<dbReference type="SUPFAM" id="SSF81891">
    <property type="entry name" value="Poly A polymerase C-terminal region-like"/>
    <property type="match status" value="1"/>
</dbReference>
<organism evidence="11 12">
    <name type="scientific">Roseovarius gahaiensis</name>
    <dbReference type="NCBI Taxonomy" id="2716691"/>
    <lineage>
        <taxon>Bacteria</taxon>
        <taxon>Pseudomonadati</taxon>
        <taxon>Pseudomonadota</taxon>
        <taxon>Alphaproteobacteria</taxon>
        <taxon>Rhodobacterales</taxon>
        <taxon>Roseobacteraceae</taxon>
        <taxon>Roseovarius</taxon>
    </lineage>
</organism>
<dbReference type="Pfam" id="PF12627">
    <property type="entry name" value="PolyA_pol_RNAbd"/>
    <property type="match status" value="1"/>
</dbReference>
<keyword evidence="4" id="KW-0548">Nucleotidyltransferase</keyword>
<evidence type="ECO:0000256" key="3">
    <source>
        <dbReference type="ARBA" id="ARBA00022694"/>
    </source>
</evidence>
<comment type="cofactor">
    <cofactor evidence="1">
        <name>Mg(2+)</name>
        <dbReference type="ChEBI" id="CHEBI:18420"/>
    </cofactor>
</comment>
<dbReference type="InterPro" id="IPR043519">
    <property type="entry name" value="NT_sf"/>
</dbReference>
<dbReference type="RefSeq" id="WP_167192862.1">
    <property type="nucleotide sequence ID" value="NZ_JAAORB010000002.1"/>
</dbReference>
<dbReference type="GO" id="GO:0046872">
    <property type="term" value="F:metal ion binding"/>
    <property type="evidence" value="ECO:0007669"/>
    <property type="project" value="UniProtKB-KW"/>
</dbReference>
<keyword evidence="8" id="KW-0694">RNA-binding</keyword>
<evidence type="ECO:0000256" key="4">
    <source>
        <dbReference type="ARBA" id="ARBA00022695"/>
    </source>
</evidence>
<evidence type="ECO:0000313" key="11">
    <source>
        <dbReference type="EMBL" id="NHQ73180.1"/>
    </source>
</evidence>
<keyword evidence="12" id="KW-1185">Reference proteome</keyword>
<protein>
    <submittedName>
        <fullName evidence="11">CCA tRNA nucleotidyltransferase</fullName>
    </submittedName>
</protein>
<dbReference type="Gene3D" id="3.30.460.10">
    <property type="entry name" value="Beta Polymerase, domain 2"/>
    <property type="match status" value="1"/>
</dbReference>
<dbReference type="CDD" id="cd05398">
    <property type="entry name" value="NT_ClassII-CCAase"/>
    <property type="match status" value="1"/>
</dbReference>
<dbReference type="Gene3D" id="1.10.3090.10">
    <property type="entry name" value="cca-adding enzyme, domain 2"/>
    <property type="match status" value="1"/>
</dbReference>
<name>A0A967BAT1_9RHOB</name>
<dbReference type="AlphaFoldDB" id="A0A967BAT1"/>
<dbReference type="GO" id="GO:0000166">
    <property type="term" value="F:nucleotide binding"/>
    <property type="evidence" value="ECO:0007669"/>
    <property type="project" value="UniProtKB-KW"/>
</dbReference>
<evidence type="ECO:0000259" key="9">
    <source>
        <dbReference type="Pfam" id="PF01743"/>
    </source>
</evidence>
<feature type="domain" description="tRNA nucleotidyltransferase/poly(A) polymerase RNA and SrmB- binding" evidence="10">
    <location>
        <begin position="183"/>
        <end position="240"/>
    </location>
</feature>
<keyword evidence="3" id="KW-0819">tRNA processing</keyword>
<keyword evidence="5" id="KW-0479">Metal-binding</keyword>
<dbReference type="PANTHER" id="PTHR46173:SF1">
    <property type="entry name" value="CCA TRNA NUCLEOTIDYLTRANSFERASE 1, MITOCHONDRIAL"/>
    <property type="match status" value="1"/>
</dbReference>
<comment type="caution">
    <text evidence="11">The sequence shown here is derived from an EMBL/GenBank/DDBJ whole genome shotgun (WGS) entry which is preliminary data.</text>
</comment>
<feature type="domain" description="Poly A polymerase head" evidence="9">
    <location>
        <begin position="29"/>
        <end position="149"/>
    </location>
</feature>
<gene>
    <name evidence="11" type="ORF">HAT86_01715</name>
</gene>
<reference evidence="11" key="1">
    <citation type="submission" date="2020-03" db="EMBL/GenBank/DDBJ databases">
        <title>Roseovarius gahaiensis sp. nov., isolated from Gahai Saline Lake, China.</title>
        <authorList>
            <person name="Sun X."/>
        </authorList>
    </citation>
    <scope>NUCLEOTIDE SEQUENCE</scope>
    <source>
        <strain evidence="11">GH877</strain>
    </source>
</reference>
<evidence type="ECO:0000256" key="8">
    <source>
        <dbReference type="RuleBase" id="RU003953"/>
    </source>
</evidence>
<dbReference type="GO" id="GO:0008033">
    <property type="term" value="P:tRNA processing"/>
    <property type="evidence" value="ECO:0007669"/>
    <property type="project" value="UniProtKB-KW"/>
</dbReference>
<accession>A0A967BAT1</accession>
<dbReference type="EMBL" id="JAAORB010000002">
    <property type="protein sequence ID" value="NHQ73180.1"/>
    <property type="molecule type" value="Genomic_DNA"/>
</dbReference>
<dbReference type="Proteomes" id="UP000639775">
    <property type="component" value="Unassembled WGS sequence"/>
</dbReference>
<dbReference type="GO" id="GO:0016779">
    <property type="term" value="F:nucleotidyltransferase activity"/>
    <property type="evidence" value="ECO:0007669"/>
    <property type="project" value="UniProtKB-KW"/>
</dbReference>
<evidence type="ECO:0000313" key="12">
    <source>
        <dbReference type="Proteomes" id="UP000639775"/>
    </source>
</evidence>
<evidence type="ECO:0000256" key="1">
    <source>
        <dbReference type="ARBA" id="ARBA00001946"/>
    </source>
</evidence>
<comment type="similarity">
    <text evidence="8">Belongs to the tRNA nucleotidyltransferase/poly(A) polymerase family.</text>
</comment>
<evidence type="ECO:0000256" key="7">
    <source>
        <dbReference type="ARBA" id="ARBA00022842"/>
    </source>
</evidence>
<keyword evidence="6" id="KW-0547">Nucleotide-binding</keyword>
<sequence length="382" mass="41475">MKIAGEWIHMTETQAVCHMLTKAGHQALFVGGCVRNALLNAPVHDIDIATDAHPETVMALAAAAGLKAVPTGIDHGTVTIVSGHLPHEVTTFRQDVETFGRHAVVAYSNDVAQDAKRRDFTMNALYARPDGTVLDPLAGLPDLEARHVRFIDDPDQRIREDYLRILRFFRFHAWYGDPSNGLDREGLAAVAAHLEGLQGLSRERVGSEMVKLLSASDPAPSVAAMRAAGVLTAVLPGADDRMLAFLVHLEQSANLAAEPMRRLACLGGDDPAPLLRLSKAQAKRLQILREGMQSPATIAELGYRHGVDVALDIVVLRDAMLETAFDPSSRHLAETGAQAEFPVSARDLMPTYSGPALGARLKELEKRWIASGFKLTKDELLK</sequence>
<dbReference type="Pfam" id="PF01743">
    <property type="entry name" value="PolyA_pol"/>
    <property type="match status" value="1"/>
</dbReference>
<evidence type="ECO:0000256" key="2">
    <source>
        <dbReference type="ARBA" id="ARBA00022679"/>
    </source>
</evidence>
<dbReference type="PROSITE" id="PS51257">
    <property type="entry name" value="PROKAR_LIPOPROTEIN"/>
    <property type="match status" value="1"/>
</dbReference>
<evidence type="ECO:0000256" key="6">
    <source>
        <dbReference type="ARBA" id="ARBA00022741"/>
    </source>
</evidence>
<dbReference type="InterPro" id="IPR032828">
    <property type="entry name" value="PolyA_RNA-bd"/>
</dbReference>
<evidence type="ECO:0000256" key="5">
    <source>
        <dbReference type="ARBA" id="ARBA00022723"/>
    </source>
</evidence>
<dbReference type="SUPFAM" id="SSF81301">
    <property type="entry name" value="Nucleotidyltransferase"/>
    <property type="match status" value="1"/>
</dbReference>
<dbReference type="InterPro" id="IPR002646">
    <property type="entry name" value="PolA_pol_head_dom"/>
</dbReference>
<dbReference type="PANTHER" id="PTHR46173">
    <property type="entry name" value="CCA TRNA NUCLEOTIDYLTRANSFERASE 1, MITOCHONDRIAL"/>
    <property type="match status" value="1"/>
</dbReference>
<keyword evidence="2 8" id="KW-0808">Transferase</keyword>
<proteinExistence type="inferred from homology"/>
<evidence type="ECO:0000259" key="10">
    <source>
        <dbReference type="Pfam" id="PF12627"/>
    </source>
</evidence>